<dbReference type="RefSeq" id="WP_151001492.1">
    <property type="nucleotide sequence ID" value="NZ_BPQY01000180.1"/>
</dbReference>
<proteinExistence type="predicted"/>
<sequence length="136" mass="14158">MRIGAVSCGFCALWMASVAASAEAPLEGNDRAVRAASGQEIQLGVYANVNETCSGLPAPDLRITTAPTRGTLTVKLVALSLKADSKVCPEKKIPALGLYYRAGPESEGQDAARVEAVAGASAKGQHFTITVTRHME</sequence>
<feature type="signal peptide" evidence="1">
    <location>
        <begin position="1"/>
        <end position="22"/>
    </location>
</feature>
<evidence type="ECO:0000313" key="2">
    <source>
        <dbReference type="EMBL" id="KAB1077768.1"/>
    </source>
</evidence>
<gene>
    <name evidence="2" type="ORF">F6X53_17570</name>
</gene>
<evidence type="ECO:0000256" key="1">
    <source>
        <dbReference type="SAM" id="SignalP"/>
    </source>
</evidence>
<dbReference type="EMBL" id="VZZK01000018">
    <property type="protein sequence ID" value="KAB1077768.1"/>
    <property type="molecule type" value="Genomic_DNA"/>
</dbReference>
<dbReference type="AlphaFoldDB" id="A0A6L3SZI2"/>
<reference evidence="2 3" key="1">
    <citation type="submission" date="2019-09" db="EMBL/GenBank/DDBJ databases">
        <title>YIM 48816 draft genome.</title>
        <authorList>
            <person name="Jiang L."/>
        </authorList>
    </citation>
    <scope>NUCLEOTIDE SEQUENCE [LARGE SCALE GENOMIC DNA]</scope>
    <source>
        <strain evidence="2 3">YIM 48816</strain>
    </source>
</reference>
<name>A0A6L3SZI2_9HYPH</name>
<keyword evidence="3" id="KW-1185">Reference proteome</keyword>
<protein>
    <submittedName>
        <fullName evidence="2">Uncharacterized protein</fullName>
    </submittedName>
</protein>
<dbReference type="OrthoDB" id="8265246at2"/>
<organism evidence="2 3">
    <name type="scientific">Methylobacterium soli</name>
    <dbReference type="NCBI Taxonomy" id="553447"/>
    <lineage>
        <taxon>Bacteria</taxon>
        <taxon>Pseudomonadati</taxon>
        <taxon>Pseudomonadota</taxon>
        <taxon>Alphaproteobacteria</taxon>
        <taxon>Hyphomicrobiales</taxon>
        <taxon>Methylobacteriaceae</taxon>
        <taxon>Methylobacterium</taxon>
    </lineage>
</organism>
<comment type="caution">
    <text evidence="2">The sequence shown here is derived from an EMBL/GenBank/DDBJ whole genome shotgun (WGS) entry which is preliminary data.</text>
</comment>
<keyword evidence="1" id="KW-0732">Signal</keyword>
<evidence type="ECO:0000313" key="3">
    <source>
        <dbReference type="Proteomes" id="UP000474159"/>
    </source>
</evidence>
<feature type="chain" id="PRO_5026677335" evidence="1">
    <location>
        <begin position="23"/>
        <end position="136"/>
    </location>
</feature>
<accession>A0A6L3SZI2</accession>
<dbReference type="Proteomes" id="UP000474159">
    <property type="component" value="Unassembled WGS sequence"/>
</dbReference>